<feature type="transmembrane region" description="Helical" evidence="1">
    <location>
        <begin position="348"/>
        <end position="367"/>
    </location>
</feature>
<feature type="transmembrane region" description="Helical" evidence="1">
    <location>
        <begin position="102"/>
        <end position="121"/>
    </location>
</feature>
<feature type="transmembrane region" description="Helical" evidence="1">
    <location>
        <begin position="127"/>
        <end position="148"/>
    </location>
</feature>
<feature type="transmembrane region" description="Helical" evidence="1">
    <location>
        <begin position="33"/>
        <end position="55"/>
    </location>
</feature>
<dbReference type="AlphaFoldDB" id="A0AAI9X0Z0"/>
<gene>
    <name evidence="2" type="ORF">SPM_004375</name>
</gene>
<feature type="transmembrane region" description="Helical" evidence="1">
    <location>
        <begin position="374"/>
        <end position="397"/>
    </location>
</feature>
<sequence>MNNWDSLFLYPFLTILFMLGYIINLVKKGIKSFYQWVFIVQHFCFWLALSCSLTLNYNFIIFDFAKNINSIAILLAVSTSLYAAIFFIPASWITGLFRSRKLWFWISYGLMFLGILLVFILPQNWSAMIFCTIVFGFGVSTNSLWYLSFNEIYLYRTNPFATVTLNLPIVIIANMVGANVLMFVKNFNKGELTSHYIIFGIITIVLIFSFVFCFFMPEIKTNIGAFAPKILKHFSLFSWWKIIVILSLLFFIAILRELSQGDFLNIILAQETWVRYHNKIMVEYYLHLVQEIWWFAQIIGAMFIYFFIRKIGIKNSLILALIIWSLYFVFVTIISIPEVLLICQLLNGFAMISLFGILFSMTMMWNYRIQNRPVTGCFSALNALVTFLAQFLIRVFAHYQVGIFSNLNLDWNLPFVKNDLFLDSLKQVILYLYLGCAISCLILIAVVFFSAKFISGEYYNPNQVESKITELVGMVVDQQLDQKNVLKKYLQNKKEVT</sequence>
<accession>A0AAI9X0Z0</accession>
<evidence type="ECO:0000313" key="2">
    <source>
        <dbReference type="EMBL" id="KAI92410.1"/>
    </source>
</evidence>
<evidence type="ECO:0000313" key="3">
    <source>
        <dbReference type="Proteomes" id="UP000004057"/>
    </source>
</evidence>
<dbReference type="InterPro" id="IPR036259">
    <property type="entry name" value="MFS_trans_sf"/>
</dbReference>
<dbReference type="EMBL" id="AGBZ02000003">
    <property type="protein sequence ID" value="KAI92410.1"/>
    <property type="molecule type" value="Genomic_DNA"/>
</dbReference>
<organism evidence="2 3">
    <name type="scientific">Spiroplasma melliferum KC3</name>
    <dbReference type="NCBI Taxonomy" id="570509"/>
    <lineage>
        <taxon>Bacteria</taxon>
        <taxon>Bacillati</taxon>
        <taxon>Mycoplasmatota</taxon>
        <taxon>Mollicutes</taxon>
        <taxon>Entomoplasmatales</taxon>
        <taxon>Spiroplasmataceae</taxon>
        <taxon>Spiroplasma</taxon>
    </lineage>
</organism>
<reference evidence="2 3" key="1">
    <citation type="journal article" date="2012" name="J. Proteome Res.">
        <title>Application of Spiroplasma melliferum proteogenomic profiling for the discovery of virulence factors and pathogenicity mechanisms in host-associated spiroplasmas.</title>
        <authorList>
            <person name="Alexeev D."/>
            <person name="Kostrjukova E."/>
            <person name="Aliper A."/>
            <person name="Popenko A."/>
            <person name="Bazaleev N."/>
            <person name="Tyakht A."/>
            <person name="Selezneva O."/>
            <person name="Akopian T."/>
            <person name="Prichodko E."/>
            <person name="Kondratov I."/>
            <person name="Chukin M."/>
            <person name="Demina I."/>
            <person name="Galyamina M."/>
            <person name="Kamashev D."/>
            <person name="Vanyushkina A."/>
            <person name="Ladygina V."/>
            <person name="Levitskii S."/>
            <person name="Lazarev V."/>
            <person name="Govorun V."/>
        </authorList>
    </citation>
    <scope>NUCLEOTIDE SEQUENCE [LARGE SCALE GENOMIC DNA]</scope>
    <source>
        <strain evidence="2 3">KC3</strain>
    </source>
</reference>
<feature type="transmembrane region" description="Helical" evidence="1">
    <location>
        <begin position="67"/>
        <end position="90"/>
    </location>
</feature>
<keyword evidence="1" id="KW-0472">Membrane</keyword>
<keyword evidence="1" id="KW-0812">Transmembrane</keyword>
<feature type="transmembrane region" description="Helical" evidence="1">
    <location>
        <begin position="196"/>
        <end position="215"/>
    </location>
</feature>
<dbReference type="Proteomes" id="UP000004057">
    <property type="component" value="Unassembled WGS sequence"/>
</dbReference>
<dbReference type="SUPFAM" id="SSF103473">
    <property type="entry name" value="MFS general substrate transporter"/>
    <property type="match status" value="1"/>
</dbReference>
<feature type="transmembrane region" description="Helical" evidence="1">
    <location>
        <begin position="317"/>
        <end position="336"/>
    </location>
</feature>
<proteinExistence type="predicted"/>
<feature type="transmembrane region" description="Helical" evidence="1">
    <location>
        <begin position="160"/>
        <end position="184"/>
    </location>
</feature>
<keyword evidence="1" id="KW-1133">Transmembrane helix</keyword>
<comment type="caution">
    <text evidence="2">The sequence shown here is derived from an EMBL/GenBank/DDBJ whole genome shotgun (WGS) entry which is preliminary data.</text>
</comment>
<evidence type="ECO:0000256" key="1">
    <source>
        <dbReference type="SAM" id="Phobius"/>
    </source>
</evidence>
<feature type="transmembrane region" description="Helical" evidence="1">
    <location>
        <begin position="6"/>
        <end position="26"/>
    </location>
</feature>
<protein>
    <submittedName>
        <fullName evidence="2">Uncharacterized protein</fullName>
    </submittedName>
</protein>
<name>A0AAI9X0Z0_SPIME</name>
<dbReference type="RefSeq" id="WP_004028320.1">
    <property type="nucleotide sequence ID" value="NZ_AGBZ02000003.1"/>
</dbReference>
<feature type="transmembrane region" description="Helical" evidence="1">
    <location>
        <begin position="428"/>
        <end position="449"/>
    </location>
</feature>
<feature type="transmembrane region" description="Helical" evidence="1">
    <location>
        <begin position="236"/>
        <end position="255"/>
    </location>
</feature>
<feature type="transmembrane region" description="Helical" evidence="1">
    <location>
        <begin position="292"/>
        <end position="308"/>
    </location>
</feature>